<proteinExistence type="predicted"/>
<gene>
    <name evidence="2" type="ORF">B0H17DRAFT_1207965</name>
</gene>
<dbReference type="Proteomes" id="UP001221757">
    <property type="component" value="Unassembled WGS sequence"/>
</dbReference>
<feature type="compositionally biased region" description="Low complexity" evidence="1">
    <location>
        <begin position="89"/>
        <end position="107"/>
    </location>
</feature>
<feature type="region of interest" description="Disordered" evidence="1">
    <location>
        <begin position="27"/>
        <end position="246"/>
    </location>
</feature>
<keyword evidence="3" id="KW-1185">Reference proteome</keyword>
<feature type="compositionally biased region" description="Low complexity" evidence="1">
    <location>
        <begin position="28"/>
        <end position="67"/>
    </location>
</feature>
<evidence type="ECO:0000256" key="1">
    <source>
        <dbReference type="SAM" id="MobiDB-lite"/>
    </source>
</evidence>
<sequence length="343" mass="35521">MNMGPIAANGAAQPVVIEYHIHYQTPRQPAQPALQPAPQFQGFPGPAGVWQPWPPAAQGQGQDAAAPIPVPTIPVPTVVEGNQGPQPTPAATGPQPTPTATDAPLPLSEAGSTPREAAALAALRRHNSARPADSPTPTPTPTTSSPSPSQPADAATSTSSPSATAPNRRPELPTLIPMYDYTASGSNPNTLTRPSLAGARTTSQSAPSPPTYPGSFRPRPSTRPPPDPRYQQRPPLSQLPPTLTDEQLALMDSVTRDAIDERLRVLEGVSGAVYRCIDDLMRMRSALPVSTPPNPIPAHSTSSESGPATASTSNRQTSEDAAAVPIPDSPTTPTAAADTPAET</sequence>
<dbReference type="AlphaFoldDB" id="A0AAD7D1T9"/>
<dbReference type="EMBL" id="JARKIE010000153">
    <property type="protein sequence ID" value="KAJ7675107.1"/>
    <property type="molecule type" value="Genomic_DNA"/>
</dbReference>
<name>A0AAD7D1T9_MYCRO</name>
<feature type="compositionally biased region" description="Polar residues" evidence="1">
    <location>
        <begin position="183"/>
        <end position="193"/>
    </location>
</feature>
<reference evidence="2" key="1">
    <citation type="submission" date="2023-03" db="EMBL/GenBank/DDBJ databases">
        <title>Massive genome expansion in bonnet fungi (Mycena s.s.) driven by repeated elements and novel gene families across ecological guilds.</title>
        <authorList>
            <consortium name="Lawrence Berkeley National Laboratory"/>
            <person name="Harder C.B."/>
            <person name="Miyauchi S."/>
            <person name="Viragh M."/>
            <person name="Kuo A."/>
            <person name="Thoen E."/>
            <person name="Andreopoulos B."/>
            <person name="Lu D."/>
            <person name="Skrede I."/>
            <person name="Drula E."/>
            <person name="Henrissat B."/>
            <person name="Morin E."/>
            <person name="Kohler A."/>
            <person name="Barry K."/>
            <person name="LaButti K."/>
            <person name="Morin E."/>
            <person name="Salamov A."/>
            <person name="Lipzen A."/>
            <person name="Mereny Z."/>
            <person name="Hegedus B."/>
            <person name="Baldrian P."/>
            <person name="Stursova M."/>
            <person name="Weitz H."/>
            <person name="Taylor A."/>
            <person name="Grigoriev I.V."/>
            <person name="Nagy L.G."/>
            <person name="Martin F."/>
            <person name="Kauserud H."/>
        </authorList>
    </citation>
    <scope>NUCLEOTIDE SEQUENCE</scope>
    <source>
        <strain evidence="2">CBHHK067</strain>
    </source>
</reference>
<comment type="caution">
    <text evidence="2">The sequence shown here is derived from an EMBL/GenBank/DDBJ whole genome shotgun (WGS) entry which is preliminary data.</text>
</comment>
<feature type="compositionally biased region" description="Polar residues" evidence="1">
    <location>
        <begin position="299"/>
        <end position="316"/>
    </location>
</feature>
<evidence type="ECO:0000313" key="3">
    <source>
        <dbReference type="Proteomes" id="UP001221757"/>
    </source>
</evidence>
<organism evidence="2 3">
    <name type="scientific">Mycena rosella</name>
    <name type="common">Pink bonnet</name>
    <name type="synonym">Agaricus rosellus</name>
    <dbReference type="NCBI Taxonomy" id="1033263"/>
    <lineage>
        <taxon>Eukaryota</taxon>
        <taxon>Fungi</taxon>
        <taxon>Dikarya</taxon>
        <taxon>Basidiomycota</taxon>
        <taxon>Agaricomycotina</taxon>
        <taxon>Agaricomycetes</taxon>
        <taxon>Agaricomycetidae</taxon>
        <taxon>Agaricales</taxon>
        <taxon>Marasmiineae</taxon>
        <taxon>Mycenaceae</taxon>
        <taxon>Mycena</taxon>
    </lineage>
</organism>
<protein>
    <submittedName>
        <fullName evidence="2">Uncharacterized protein</fullName>
    </submittedName>
</protein>
<feature type="compositionally biased region" description="Low complexity" evidence="1">
    <location>
        <begin position="141"/>
        <end position="166"/>
    </location>
</feature>
<feature type="region of interest" description="Disordered" evidence="1">
    <location>
        <begin position="288"/>
        <end position="343"/>
    </location>
</feature>
<feature type="compositionally biased region" description="Low complexity" evidence="1">
    <location>
        <begin position="329"/>
        <end position="343"/>
    </location>
</feature>
<evidence type="ECO:0000313" key="2">
    <source>
        <dbReference type="EMBL" id="KAJ7675107.1"/>
    </source>
</evidence>
<accession>A0AAD7D1T9</accession>